<name>A0AAU7ZC97_9BACT</name>
<keyword evidence="1" id="KW-0802">TPR repeat</keyword>
<dbReference type="InterPro" id="IPR008965">
    <property type="entry name" value="CBM2/CBM3_carb-bd_dom_sf"/>
</dbReference>
<feature type="region of interest" description="Disordered" evidence="4">
    <location>
        <begin position="645"/>
        <end position="736"/>
    </location>
</feature>
<dbReference type="InterPro" id="IPR005644">
    <property type="entry name" value="NolW-like"/>
</dbReference>
<dbReference type="Gene3D" id="1.25.40.10">
    <property type="entry name" value="Tetratricopeptide repeat domain"/>
    <property type="match status" value="1"/>
</dbReference>
<dbReference type="PANTHER" id="PTHR30332:SF17">
    <property type="entry name" value="TYPE IV PILIATION SYSTEM PROTEIN DR_0774-RELATED"/>
    <property type="match status" value="1"/>
</dbReference>
<dbReference type="GO" id="GO:0009306">
    <property type="term" value="P:protein secretion"/>
    <property type="evidence" value="ECO:0007669"/>
    <property type="project" value="InterPro"/>
</dbReference>
<feature type="domain" description="NolW-like" evidence="7">
    <location>
        <begin position="313"/>
        <end position="376"/>
    </location>
</feature>
<gene>
    <name evidence="8" type="ORF">RBB75_17125</name>
</gene>
<dbReference type="GO" id="GO:0030246">
    <property type="term" value="F:carbohydrate binding"/>
    <property type="evidence" value="ECO:0007669"/>
    <property type="project" value="InterPro"/>
</dbReference>
<keyword evidence="3" id="KW-0813">Transport</keyword>
<dbReference type="GO" id="GO:0009279">
    <property type="term" value="C:cell outer membrane"/>
    <property type="evidence" value="ECO:0007669"/>
    <property type="project" value="UniProtKB-SubCell"/>
</dbReference>
<feature type="compositionally biased region" description="Polar residues" evidence="4">
    <location>
        <begin position="402"/>
        <end position="412"/>
    </location>
</feature>
<sequence>MLYSPERSSLAGTDPTGSAHAGKIFPAGVISGKRHTLHGVKDENGSSMGRVYKTISRLSISPRRVYQGRALPALLLCGIASLCATTAHAQSAAKWDKHGQDAEARQDFDAAYEDYHNAVLKKPKDLRFLEHFQKMRYQAAVAHVDRGRVLRQNGDIQGAMAQFNRALQIDSGNQAAEQEINQIQREQQVERDNTPQAKEQMSRQNETLSTLGSIAGPVELKPVSNDPITLHMVEDVKVIYEAIGKAAGLNVLFDPDYSSKRIPVDLTNVTLSDALRIVGTISGTFYKAITPNTIFIATNSRTKRTDLDEQAVQTFYLTNASQQNDANEVVIAIRNLLDPSVKIYLVPSQNAIVMRATPDQLLLAQKLLNDLDRARPEVVVDVAVLEVNKNVEHNLGITLPQSITLTPQANPNTTSSSSSSSSGTGTGTGTGTTSNFTLNTLAHLNANNFAVGITGGTLNALLTDADTRVLQNPSIRATDGQRATMKIGEKIPVATGSYNAGVSTGVASIGVQTQFTYLDIGVNIDMTPTVHYDREVTLKMKIEVLSQVTTVNISGVNEPVIGQRTSEQVITLKDGEPSLLAGIITKNDALNIAGTPGIGELPFFKYFFTSRDKINDKQEIVFIIIPHIVRESVLTRANVRPIDTGTGQSIELRRDASTNDSDSEPIYPNKPHTPASPTSAANAASTMVQQLSQQAAPVAPPANYIPGAQTPATQPAATPQPATQTPAVQAPATPTVGGPPVSFTVVPPDSNQPVGSTFQVAVMLGNGHDVFSVPLQLQFNPALLQLVNVDAGDFLGKDGQAVSLVHREDNGLVAISSIRPPNTAGVSGTGSLCTLTFKAVAPGDSTLTLVKVGALNSAQANLPAVGSQATVHVK</sequence>
<protein>
    <submittedName>
        <fullName evidence="8">Cohesin domain-containing protein</fullName>
    </submittedName>
</protein>
<feature type="compositionally biased region" description="Low complexity" evidence="4">
    <location>
        <begin position="413"/>
        <end position="423"/>
    </location>
</feature>
<feature type="domain" description="Type II/III secretion system secretin-like" evidence="5">
    <location>
        <begin position="461"/>
        <end position="630"/>
    </location>
</feature>
<dbReference type="InterPro" id="IPR004846">
    <property type="entry name" value="T2SS/T3SS_dom"/>
</dbReference>
<dbReference type="EMBL" id="CP132932">
    <property type="protein sequence ID" value="XCB26141.1"/>
    <property type="molecule type" value="Genomic_DNA"/>
</dbReference>
<feature type="compositionally biased region" description="Low complexity" evidence="4">
    <location>
        <begin position="672"/>
        <end position="686"/>
    </location>
</feature>
<feature type="region of interest" description="Disordered" evidence="4">
    <location>
        <begin position="402"/>
        <end position="431"/>
    </location>
</feature>
<dbReference type="Gene3D" id="2.60.40.680">
    <property type="match status" value="1"/>
</dbReference>
<dbReference type="Pfam" id="PF00263">
    <property type="entry name" value="Secretin"/>
    <property type="match status" value="1"/>
</dbReference>
<dbReference type="GO" id="GO:0000272">
    <property type="term" value="P:polysaccharide catabolic process"/>
    <property type="evidence" value="ECO:0007669"/>
    <property type="project" value="InterPro"/>
</dbReference>
<dbReference type="Pfam" id="PF03958">
    <property type="entry name" value="Secretin_N"/>
    <property type="match status" value="1"/>
</dbReference>
<dbReference type="SUPFAM" id="SSF49384">
    <property type="entry name" value="Carbohydrate-binding domain"/>
    <property type="match status" value="1"/>
</dbReference>
<dbReference type="InterPro" id="IPR011990">
    <property type="entry name" value="TPR-like_helical_dom_sf"/>
</dbReference>
<reference evidence="8" key="1">
    <citation type="submission" date="2023-08" db="EMBL/GenBank/DDBJ databases">
        <authorList>
            <person name="Messyasz A."/>
            <person name="Mannisto M.K."/>
            <person name="Kerkhof L.J."/>
            <person name="Haggblom M."/>
        </authorList>
    </citation>
    <scope>NUCLEOTIDE SEQUENCE</scope>
    <source>
        <strain evidence="8">M8UP23</strain>
    </source>
</reference>
<dbReference type="PRINTS" id="PR00811">
    <property type="entry name" value="BCTERIALGSPD"/>
</dbReference>
<dbReference type="SMART" id="SM00028">
    <property type="entry name" value="TPR"/>
    <property type="match status" value="2"/>
</dbReference>
<evidence type="ECO:0000256" key="4">
    <source>
        <dbReference type="SAM" id="MobiDB-lite"/>
    </source>
</evidence>
<evidence type="ECO:0000259" key="7">
    <source>
        <dbReference type="Pfam" id="PF03958"/>
    </source>
</evidence>
<evidence type="ECO:0000256" key="3">
    <source>
        <dbReference type="RuleBase" id="RU004004"/>
    </source>
</evidence>
<dbReference type="InterPro" id="IPR001775">
    <property type="entry name" value="GspD/PilQ"/>
</dbReference>
<organism evidence="8">
    <name type="scientific">Tunturiibacter empetritectus</name>
    <dbReference type="NCBI Taxonomy" id="3069691"/>
    <lineage>
        <taxon>Bacteria</taxon>
        <taxon>Pseudomonadati</taxon>
        <taxon>Acidobacteriota</taxon>
        <taxon>Terriglobia</taxon>
        <taxon>Terriglobales</taxon>
        <taxon>Acidobacteriaceae</taxon>
        <taxon>Tunturiibacter</taxon>
    </lineage>
</organism>
<dbReference type="KEGG" id="temp:RBB75_17125"/>
<proteinExistence type="inferred from homology"/>
<dbReference type="SUPFAM" id="SSF48452">
    <property type="entry name" value="TPR-like"/>
    <property type="match status" value="1"/>
</dbReference>
<dbReference type="PANTHER" id="PTHR30332">
    <property type="entry name" value="PROBABLE GENERAL SECRETION PATHWAY PROTEIN D"/>
    <property type="match status" value="1"/>
</dbReference>
<evidence type="ECO:0000259" key="5">
    <source>
        <dbReference type="Pfam" id="PF00263"/>
    </source>
</evidence>
<dbReference type="InterPro" id="IPR050810">
    <property type="entry name" value="Bact_Secretion_Sys_Channel"/>
</dbReference>
<dbReference type="Pfam" id="PF00963">
    <property type="entry name" value="Cohesin"/>
    <property type="match status" value="1"/>
</dbReference>
<feature type="domain" description="Cohesin" evidence="6">
    <location>
        <begin position="744"/>
        <end position="852"/>
    </location>
</feature>
<evidence type="ECO:0000256" key="1">
    <source>
        <dbReference type="PROSITE-ProRule" id="PRU00339"/>
    </source>
</evidence>
<evidence type="ECO:0000313" key="8">
    <source>
        <dbReference type="EMBL" id="XCB26141.1"/>
    </source>
</evidence>
<dbReference type="AlphaFoldDB" id="A0AAU7ZC97"/>
<dbReference type="PROSITE" id="PS50005">
    <property type="entry name" value="TPR"/>
    <property type="match status" value="1"/>
</dbReference>
<feature type="compositionally biased region" description="Polar residues" evidence="4">
    <location>
        <begin position="194"/>
        <end position="205"/>
    </location>
</feature>
<feature type="compositionally biased region" description="Low complexity" evidence="4">
    <location>
        <begin position="708"/>
        <end position="736"/>
    </location>
</feature>
<feature type="region of interest" description="Disordered" evidence="4">
    <location>
        <begin position="186"/>
        <end position="205"/>
    </location>
</feature>
<comment type="similarity">
    <text evidence="2">Belongs to the bacterial secretin family.</text>
</comment>
<evidence type="ECO:0000259" key="6">
    <source>
        <dbReference type="Pfam" id="PF00963"/>
    </source>
</evidence>
<dbReference type="InterPro" id="IPR019734">
    <property type="entry name" value="TPR_rpt"/>
</dbReference>
<dbReference type="GO" id="GO:0015627">
    <property type="term" value="C:type II protein secretion system complex"/>
    <property type="evidence" value="ECO:0007669"/>
    <property type="project" value="TreeGrafter"/>
</dbReference>
<reference evidence="8" key="2">
    <citation type="journal article" date="2024" name="Environ. Microbiol.">
        <title>Genome analysis and description of Tunturibacter gen. nov. expands the diversity of Terriglobia in tundra soils.</title>
        <authorList>
            <person name="Messyasz A."/>
            <person name="Mannisto M.K."/>
            <person name="Kerkhof L.J."/>
            <person name="Haggblom M.M."/>
        </authorList>
    </citation>
    <scope>NUCLEOTIDE SEQUENCE</scope>
    <source>
        <strain evidence="8">M8UP23</strain>
    </source>
</reference>
<evidence type="ECO:0000256" key="2">
    <source>
        <dbReference type="RuleBase" id="RU004003"/>
    </source>
</evidence>
<comment type="subcellular location">
    <subcellularLocation>
        <location evidence="3">Cell outer membrane</location>
    </subcellularLocation>
</comment>
<feature type="repeat" description="TPR" evidence="1">
    <location>
        <begin position="140"/>
        <end position="173"/>
    </location>
</feature>
<dbReference type="RefSeq" id="WP_353068779.1">
    <property type="nucleotide sequence ID" value="NZ_CP132932.1"/>
</dbReference>
<dbReference type="InterPro" id="IPR002102">
    <property type="entry name" value="Cohesin_dom"/>
</dbReference>
<dbReference type="CDD" id="cd08547">
    <property type="entry name" value="Type_II_cohesin"/>
    <property type="match status" value="1"/>
</dbReference>
<accession>A0AAU7ZC97</accession>